<reference evidence="2 3" key="1">
    <citation type="submission" date="2021-01" db="EMBL/GenBank/DDBJ databases">
        <title>Development of a method for detection of lactic acid bacteria that cause putrefactive shochu mash.</title>
        <authorList>
            <person name="Takashita H."/>
            <person name="Fujihara E."/>
            <person name="Takayama K."/>
            <person name="Yamamoto H."/>
            <person name="Mizutani M."/>
            <person name="Kajiwara Y."/>
        </authorList>
    </citation>
    <scope>NUCLEOTIDE SEQUENCE [LARGE SCALE GENOMIC DNA]</scope>
    <source>
        <strain evidence="2 3">01-B1</strain>
    </source>
</reference>
<keyword evidence="1" id="KW-1133">Transmembrane helix</keyword>
<dbReference type="InterPro" id="IPR009339">
    <property type="entry name" value="DUF998"/>
</dbReference>
<feature type="transmembrane region" description="Helical" evidence="1">
    <location>
        <begin position="205"/>
        <end position="231"/>
    </location>
</feature>
<sequence length="248" mass="28328">MIRLSTFCGRMRDIDKNKLDFNQMNKMKFLKKYGFLFLLAALIREISLPFFLNFFNEIGKHVWLLSELGRPGMPLQGAFKTWEIIDGILFILAAPYLYTRYKRYSSKLAAGFGWLVALYGIGDCIMTALFDYSTNYFTSMTAFLHAFGSFLGSGALLLINLFLLLLARKNQQSKTFVGIIFMMTCSVVAGVLVEVKLFSQPLVSGILQCVMLDTLYLPLLVIAVKGTLLWIKKIWVSVKSYWWSHEVL</sequence>
<name>A0ABD0ANP6_LIMFE</name>
<dbReference type="RefSeq" id="WP_057195406.1">
    <property type="nucleotide sequence ID" value="NZ_BOLH01000018.1"/>
</dbReference>
<comment type="caution">
    <text evidence="2">The sequence shown here is derived from an EMBL/GenBank/DDBJ whole genome shotgun (WGS) entry which is preliminary data.</text>
</comment>
<keyword evidence="1" id="KW-0472">Membrane</keyword>
<evidence type="ECO:0000313" key="3">
    <source>
        <dbReference type="Proteomes" id="UP000653631"/>
    </source>
</evidence>
<feature type="transmembrane region" description="Helical" evidence="1">
    <location>
        <begin position="75"/>
        <end position="98"/>
    </location>
</feature>
<dbReference type="EMBL" id="BOLH01000018">
    <property type="protein sequence ID" value="GIC72602.1"/>
    <property type="molecule type" value="Genomic_DNA"/>
</dbReference>
<gene>
    <name evidence="2" type="ORF">LF01B1_16170</name>
</gene>
<proteinExistence type="predicted"/>
<keyword evidence="1" id="KW-0812">Transmembrane</keyword>
<dbReference type="AlphaFoldDB" id="A0ABD0ANP6"/>
<accession>A0ABD0ANP6</accession>
<feature type="transmembrane region" description="Helical" evidence="1">
    <location>
        <begin position="110"/>
        <end position="130"/>
    </location>
</feature>
<feature type="transmembrane region" description="Helical" evidence="1">
    <location>
        <begin position="142"/>
        <end position="163"/>
    </location>
</feature>
<dbReference type="Proteomes" id="UP000653631">
    <property type="component" value="Unassembled WGS sequence"/>
</dbReference>
<protein>
    <submittedName>
        <fullName evidence="2">Membrane protein</fullName>
    </submittedName>
</protein>
<feature type="transmembrane region" description="Helical" evidence="1">
    <location>
        <begin position="175"/>
        <end position="193"/>
    </location>
</feature>
<organism evidence="2 3">
    <name type="scientific">Limosilactobacillus fermentum</name>
    <name type="common">Lactobacillus fermentum</name>
    <dbReference type="NCBI Taxonomy" id="1613"/>
    <lineage>
        <taxon>Bacteria</taxon>
        <taxon>Bacillati</taxon>
        <taxon>Bacillota</taxon>
        <taxon>Bacilli</taxon>
        <taxon>Lactobacillales</taxon>
        <taxon>Lactobacillaceae</taxon>
        <taxon>Limosilactobacillus</taxon>
    </lineage>
</organism>
<evidence type="ECO:0000313" key="2">
    <source>
        <dbReference type="EMBL" id="GIC72602.1"/>
    </source>
</evidence>
<evidence type="ECO:0000256" key="1">
    <source>
        <dbReference type="SAM" id="Phobius"/>
    </source>
</evidence>
<dbReference type="Pfam" id="PF06197">
    <property type="entry name" value="DUF998"/>
    <property type="match status" value="1"/>
</dbReference>
<feature type="transmembrane region" description="Helical" evidence="1">
    <location>
        <begin position="33"/>
        <end position="55"/>
    </location>
</feature>